<dbReference type="GO" id="GO:0030425">
    <property type="term" value="C:dendrite"/>
    <property type="evidence" value="ECO:0007669"/>
    <property type="project" value="TreeGrafter"/>
</dbReference>
<dbReference type="PANTHER" id="PTHR13109:SF7">
    <property type="entry name" value="NEUROCHONDRIN"/>
    <property type="match status" value="1"/>
</dbReference>
<dbReference type="Pfam" id="PF05536">
    <property type="entry name" value="Neurochondrin"/>
    <property type="match status" value="2"/>
</dbReference>
<organism evidence="2 3">
    <name type="scientific">Lepeophtheirus salmonis</name>
    <name type="common">Salmon louse</name>
    <name type="synonym">Caligus salmonis</name>
    <dbReference type="NCBI Taxonomy" id="72036"/>
    <lineage>
        <taxon>Eukaryota</taxon>
        <taxon>Metazoa</taxon>
        <taxon>Ecdysozoa</taxon>
        <taxon>Arthropoda</taxon>
        <taxon>Crustacea</taxon>
        <taxon>Multicrustacea</taxon>
        <taxon>Hexanauplia</taxon>
        <taxon>Copepoda</taxon>
        <taxon>Siphonostomatoida</taxon>
        <taxon>Caligidae</taxon>
        <taxon>Lepeophtheirus</taxon>
    </lineage>
</organism>
<accession>A0A7R8D6E8</accession>
<evidence type="ECO:0000313" key="3">
    <source>
        <dbReference type="Proteomes" id="UP000675881"/>
    </source>
</evidence>
<dbReference type="PANTHER" id="PTHR13109">
    <property type="entry name" value="NEUROCHONDRIN"/>
    <property type="match status" value="1"/>
</dbReference>
<gene>
    <name evidence="2" type="ORF">LSAA_15139</name>
</gene>
<comment type="similarity">
    <text evidence="1">Belongs to the neurochondrin family.</text>
</comment>
<dbReference type="Proteomes" id="UP000675881">
    <property type="component" value="Chromosome 9"/>
</dbReference>
<dbReference type="GO" id="GO:0048168">
    <property type="term" value="P:regulation of neuronal synaptic plasticity"/>
    <property type="evidence" value="ECO:0007669"/>
    <property type="project" value="TreeGrafter"/>
</dbReference>
<reference evidence="2" key="1">
    <citation type="submission" date="2021-02" db="EMBL/GenBank/DDBJ databases">
        <authorList>
            <person name="Bekaert M."/>
        </authorList>
    </citation>
    <scope>NUCLEOTIDE SEQUENCE</scope>
    <source>
        <strain evidence="2">IoA-00</strain>
    </source>
</reference>
<dbReference type="OrthoDB" id="1694274at2759"/>
<evidence type="ECO:0000313" key="2">
    <source>
        <dbReference type="EMBL" id="CAF3040167.1"/>
    </source>
</evidence>
<name>A0A7R8D6E8_LEPSM</name>
<keyword evidence="3" id="KW-1185">Reference proteome</keyword>
<proteinExistence type="inferred from homology"/>
<dbReference type="InterPro" id="IPR008709">
    <property type="entry name" value="Neurochondrin"/>
</dbReference>
<dbReference type="SUPFAM" id="SSF48371">
    <property type="entry name" value="ARM repeat"/>
    <property type="match status" value="1"/>
</dbReference>
<sequence length="798" mass="90867">MEVTLIICDGVISRDRNRSHFGKYESKINMTSAVLTYALVYSGQLFIEMTTPSESPTPSSDCTSDSTSISFLAEPVKRCIRALEAAETDTEKFATLFIGIGYSFLARMLRSKDSPGGSDEDCPKLMYQSLALSILSCFIEESEIMTNPSILFNLPVLLDIINNADDEVYEENLVIITDAYRCLCSIVSTEKGRKSFIGYRGVHYLCEIIVKQTFQWETAQKLLLSILGSGMRYNYSFLLRDSTCWSFHHGATDFDSIMSKLCCEFEAVHDETKFELCDTIRIILKSYPRINFDGLVPQWLPSIQKGLRDVLLSKIGNTQRDPAIKLVAAVVEASDFDWVLSDESNTEQERGKFFMILLNLVCIEVIMHLDEKKLEQMIYESDLVVACFYVIEGVALKNAFNTIMKFLQDFLSDGDPIITDVKERYFVCAIIRVLAAWLAEETSASRENVYSVLPYILKTASDTFEVQKLEKLRSLPGRGKSNFSNFSEETVLASKNQPVIHPPDTLRFLLPALCHLVTEEPSRQIFLDLKMHDTLYKYASYHWSIFESYKTWLEERAHNESNPKENVDGSEVDSSTSEEPQLLIDHAKYEILNSKYALSTICNILMNLCVLESKFVDSNLMFFHMLKFLMNTLPSLNVNDDSNLVLIGNLSILGLLILQNHRSHRPKESENGIYKFIQSVIRFHWDAFNVEESPNGDELVISLKYSDHWSDLSDSWFLAEFVVESGWPQDILQILNKVKRGKMFEGTKSAYEELIVTLLNHPLVGRATLTELKKLDVIGVCQKTFPGRISQVYCNHSD</sequence>
<dbReference type="InterPro" id="IPR016024">
    <property type="entry name" value="ARM-type_fold"/>
</dbReference>
<dbReference type="EMBL" id="HG994588">
    <property type="protein sequence ID" value="CAF3040167.1"/>
    <property type="molecule type" value="Genomic_DNA"/>
</dbReference>
<dbReference type="AlphaFoldDB" id="A0A7R8D6E8"/>
<dbReference type="GO" id="GO:0031175">
    <property type="term" value="P:neuron projection development"/>
    <property type="evidence" value="ECO:0007669"/>
    <property type="project" value="TreeGrafter"/>
</dbReference>
<protein>
    <submittedName>
        <fullName evidence="2">(salmon louse) hypothetical protein</fullName>
    </submittedName>
</protein>
<evidence type="ECO:0000256" key="1">
    <source>
        <dbReference type="ARBA" id="ARBA00006927"/>
    </source>
</evidence>